<dbReference type="GO" id="GO:0005886">
    <property type="term" value="C:plasma membrane"/>
    <property type="evidence" value="ECO:0007669"/>
    <property type="project" value="UniProtKB-SubCell"/>
</dbReference>
<feature type="transmembrane region" description="Helical" evidence="5">
    <location>
        <begin position="70"/>
        <end position="88"/>
    </location>
</feature>
<dbReference type="PANTHER" id="PTHR43701">
    <property type="entry name" value="MEMBRANE TRANSPORTER PROTEIN MJ0441-RELATED"/>
    <property type="match status" value="1"/>
</dbReference>
<keyword evidence="4 5" id="KW-0472">Membrane</keyword>
<keyword evidence="5" id="KW-1003">Cell membrane</keyword>
<dbReference type="AlphaFoldDB" id="A0A520KT96"/>
<dbReference type="EMBL" id="RXIF01000003">
    <property type="protein sequence ID" value="RZN65195.1"/>
    <property type="molecule type" value="Genomic_DNA"/>
</dbReference>
<evidence type="ECO:0000256" key="2">
    <source>
        <dbReference type="ARBA" id="ARBA00022692"/>
    </source>
</evidence>
<keyword evidence="2 5" id="KW-0812">Transmembrane</keyword>
<evidence type="ECO:0000256" key="4">
    <source>
        <dbReference type="ARBA" id="ARBA00023136"/>
    </source>
</evidence>
<dbReference type="Pfam" id="PF01925">
    <property type="entry name" value="TauE"/>
    <property type="match status" value="1"/>
</dbReference>
<feature type="transmembrane region" description="Helical" evidence="5">
    <location>
        <begin position="197"/>
        <end position="218"/>
    </location>
</feature>
<organism evidence="6 7">
    <name type="scientific">Methanoliparum thermophilum</name>
    <dbReference type="NCBI Taxonomy" id="2491083"/>
    <lineage>
        <taxon>Archaea</taxon>
        <taxon>Methanobacteriati</taxon>
        <taxon>Methanobacteriota</taxon>
        <taxon>Candidatus Methanoliparia</taxon>
        <taxon>Candidatus Methanoliparales</taxon>
        <taxon>Candidatus Methanoliparaceae</taxon>
        <taxon>Candidatus Methanoliparum</taxon>
    </lineage>
</organism>
<proteinExistence type="inferred from homology"/>
<comment type="caution">
    <text evidence="6">The sequence shown here is derived from an EMBL/GenBank/DDBJ whole genome shotgun (WGS) entry which is preliminary data.</text>
</comment>
<dbReference type="Proteomes" id="UP000317158">
    <property type="component" value="Unassembled WGS sequence"/>
</dbReference>
<sequence>MIIALLIGIFSGISSGIFGVGGATITIPFMRLFLGIPGKTVIGTALPIVIPTAISAIMVYYKKGLVRTDIGLICGLSGPLSAFFGAWFTNFFEGSALMIFTSFFIFIIALRFIFENIRRDKHNIIDFLKDKTKADVKFLRIFIIGLVTGFLSGFLGIGGGSILVPAFVIFLGISMHEGAAAIPGSIEHVLLGNTDPYLFAIITLGAILGSQIGARISVKAEERVLIYSFSFF</sequence>
<comment type="similarity">
    <text evidence="5">Belongs to the 4-toluene sulfonate uptake permease (TSUP) (TC 2.A.102) family.</text>
</comment>
<feature type="transmembrane region" description="Helical" evidence="5">
    <location>
        <begin position="138"/>
        <end position="171"/>
    </location>
</feature>
<keyword evidence="3 5" id="KW-1133">Transmembrane helix</keyword>
<reference evidence="6 7" key="1">
    <citation type="journal article" date="2019" name="Nat. Microbiol.">
        <title>Wide diversity of methane and short-chain alkane metabolisms in uncultured archaea.</title>
        <authorList>
            <person name="Borrel G."/>
            <person name="Adam P.S."/>
            <person name="McKay L.J."/>
            <person name="Chen L.X."/>
            <person name="Sierra-Garcia I.N."/>
            <person name="Sieber C.M."/>
            <person name="Letourneur Q."/>
            <person name="Ghozlane A."/>
            <person name="Andersen G.L."/>
            <person name="Li W.J."/>
            <person name="Hallam S.J."/>
            <person name="Muyzer G."/>
            <person name="de Oliveira V.M."/>
            <person name="Inskeep W.P."/>
            <person name="Banfield J.F."/>
            <person name="Gribaldo S."/>
        </authorList>
    </citation>
    <scope>NUCLEOTIDE SEQUENCE [LARGE SCALE GENOMIC DNA]</scope>
    <source>
        <strain evidence="6">NM1a</strain>
    </source>
</reference>
<dbReference type="InterPro" id="IPR051598">
    <property type="entry name" value="TSUP/Inactive_protease-like"/>
</dbReference>
<accession>A0A520KT96</accession>
<dbReference type="InterPro" id="IPR002781">
    <property type="entry name" value="TM_pro_TauE-like"/>
</dbReference>
<dbReference type="PANTHER" id="PTHR43701:SF2">
    <property type="entry name" value="MEMBRANE TRANSPORTER PROTEIN YJNA-RELATED"/>
    <property type="match status" value="1"/>
</dbReference>
<comment type="subcellular location">
    <subcellularLocation>
        <location evidence="5">Cell membrane</location>
        <topology evidence="5">Multi-pass membrane protein</topology>
    </subcellularLocation>
    <subcellularLocation>
        <location evidence="1">Membrane</location>
        <topology evidence="1">Multi-pass membrane protein</topology>
    </subcellularLocation>
</comment>
<evidence type="ECO:0000313" key="7">
    <source>
        <dbReference type="Proteomes" id="UP000317158"/>
    </source>
</evidence>
<evidence type="ECO:0000256" key="3">
    <source>
        <dbReference type="ARBA" id="ARBA00022989"/>
    </source>
</evidence>
<evidence type="ECO:0000256" key="5">
    <source>
        <dbReference type="RuleBase" id="RU363041"/>
    </source>
</evidence>
<protein>
    <recommendedName>
        <fullName evidence="5">Probable membrane transporter protein</fullName>
    </recommendedName>
</protein>
<evidence type="ECO:0000313" key="6">
    <source>
        <dbReference type="EMBL" id="RZN65195.1"/>
    </source>
</evidence>
<feature type="transmembrane region" description="Helical" evidence="5">
    <location>
        <begin position="41"/>
        <end position="61"/>
    </location>
</feature>
<feature type="transmembrane region" description="Helical" evidence="5">
    <location>
        <begin position="94"/>
        <end position="114"/>
    </location>
</feature>
<evidence type="ECO:0000256" key="1">
    <source>
        <dbReference type="ARBA" id="ARBA00004141"/>
    </source>
</evidence>
<name>A0A520KT96_METT2</name>
<gene>
    <name evidence="6" type="ORF">EF806_01375</name>
</gene>